<keyword evidence="2" id="KW-0378">Hydrolase</keyword>
<dbReference type="Gene3D" id="3.40.50.1820">
    <property type="entry name" value="alpha/beta hydrolase"/>
    <property type="match status" value="1"/>
</dbReference>
<dbReference type="AlphaFoldDB" id="A0AAJ2WIV7"/>
<organism evidence="4 5">
    <name type="scientific">Stenotrophomonas maltophilia</name>
    <name type="common">Pseudomonas maltophilia</name>
    <name type="synonym">Xanthomonas maltophilia</name>
    <dbReference type="NCBI Taxonomy" id="40324"/>
    <lineage>
        <taxon>Bacteria</taxon>
        <taxon>Pseudomonadati</taxon>
        <taxon>Pseudomonadota</taxon>
        <taxon>Gammaproteobacteria</taxon>
        <taxon>Lysobacterales</taxon>
        <taxon>Lysobacteraceae</taxon>
        <taxon>Stenotrophomonas</taxon>
        <taxon>Stenotrophomonas maltophilia group</taxon>
    </lineage>
</organism>
<feature type="signal peptide" evidence="3">
    <location>
        <begin position="1"/>
        <end position="27"/>
    </location>
</feature>
<gene>
    <name evidence="4" type="ORF">U4I38_03260</name>
</gene>
<dbReference type="Proteomes" id="UP001288387">
    <property type="component" value="Unassembled WGS sequence"/>
</dbReference>
<dbReference type="PANTHER" id="PTHR43037">
    <property type="entry name" value="UNNAMED PRODUCT-RELATED"/>
    <property type="match status" value="1"/>
</dbReference>
<dbReference type="EMBL" id="JAXRVB010000002">
    <property type="protein sequence ID" value="MDZ5763485.1"/>
    <property type="molecule type" value="Genomic_DNA"/>
</dbReference>
<proteinExistence type="predicted"/>
<evidence type="ECO:0000256" key="1">
    <source>
        <dbReference type="ARBA" id="ARBA00022729"/>
    </source>
</evidence>
<evidence type="ECO:0000256" key="2">
    <source>
        <dbReference type="ARBA" id="ARBA00022801"/>
    </source>
</evidence>
<sequence>MKSGIDSIKAVLLALCCWLASTGTVLAAGAAGHWDIGLYGNLFGAREYQVWVPAGYSDQQPQPLPLLLVLHGCVNGPNLMGEASGFNDVADTEGFIVVYPRQNVTSNPARCWNWQLPINQARDSGEASILAGIVDKVKAGYSVDPHRVYVTGISAGGAMTSIMLACYSDVFAAGAIHSGGMFKGATTISGSAYALLAGSIYSPDSNGRLAWQCSGSPSPRPLPVLVFHGSADLTVNPVNGQQAVRQFLQTNDLADDGQDNDSVKYVPTSTYHGQVPGGRAYTVDTYTYGGRTLAQHYVVQGMGHAWSGSQSGLPFTDPKGPDATLITWLFLKGYQR</sequence>
<evidence type="ECO:0000313" key="5">
    <source>
        <dbReference type="Proteomes" id="UP001288387"/>
    </source>
</evidence>
<comment type="caution">
    <text evidence="4">The sequence shown here is derived from an EMBL/GenBank/DDBJ whole genome shotgun (WGS) entry which is preliminary data.</text>
</comment>
<dbReference type="NCBIfam" id="TIGR01840">
    <property type="entry name" value="esterase_phb"/>
    <property type="match status" value="1"/>
</dbReference>
<dbReference type="InterPro" id="IPR050955">
    <property type="entry name" value="Plant_Biomass_Hydrol_Est"/>
</dbReference>
<reference evidence="4" key="1">
    <citation type="submission" date="2023-12" db="EMBL/GenBank/DDBJ databases">
        <title>'Antibacterial potential of Stenotrophomonas maltophilia cystic fibrosis isolates' (manuscript under preparation).</title>
        <authorList>
            <person name="Crisan C.V."/>
            <person name="Pettis M."/>
            <person name="Goldberg J.B."/>
        </authorList>
    </citation>
    <scope>NUCLEOTIDE SEQUENCE</scope>
    <source>
        <strain evidence="4">CCV129</strain>
    </source>
</reference>
<name>A0AAJ2WIV7_STEMA</name>
<dbReference type="GO" id="GO:0005576">
    <property type="term" value="C:extracellular region"/>
    <property type="evidence" value="ECO:0007669"/>
    <property type="project" value="InterPro"/>
</dbReference>
<dbReference type="SUPFAM" id="SSF53474">
    <property type="entry name" value="alpha/beta-Hydrolases"/>
    <property type="match status" value="2"/>
</dbReference>
<dbReference type="PANTHER" id="PTHR43037:SF1">
    <property type="entry name" value="BLL1128 PROTEIN"/>
    <property type="match status" value="1"/>
</dbReference>
<protein>
    <submittedName>
        <fullName evidence="4">PHB depolymerase family esterase</fullName>
    </submittedName>
</protein>
<dbReference type="RefSeq" id="WP_099552156.1">
    <property type="nucleotide sequence ID" value="NZ_JAKJQX010000001.1"/>
</dbReference>
<evidence type="ECO:0000313" key="4">
    <source>
        <dbReference type="EMBL" id="MDZ5763485.1"/>
    </source>
</evidence>
<dbReference type="InterPro" id="IPR029058">
    <property type="entry name" value="AB_hydrolase_fold"/>
</dbReference>
<keyword evidence="1 3" id="KW-0732">Signal</keyword>
<feature type="chain" id="PRO_5042485011" evidence="3">
    <location>
        <begin position="28"/>
        <end position="336"/>
    </location>
</feature>
<accession>A0AAJ2WIV7</accession>
<evidence type="ECO:0000256" key="3">
    <source>
        <dbReference type="SAM" id="SignalP"/>
    </source>
</evidence>
<dbReference type="InterPro" id="IPR010126">
    <property type="entry name" value="Esterase_phb"/>
</dbReference>
<dbReference type="GO" id="GO:0016787">
    <property type="term" value="F:hydrolase activity"/>
    <property type="evidence" value="ECO:0007669"/>
    <property type="project" value="UniProtKB-KW"/>
</dbReference>
<dbReference type="Pfam" id="PF10503">
    <property type="entry name" value="Esterase_PHB"/>
    <property type="match status" value="1"/>
</dbReference>